<dbReference type="Gene3D" id="3.90.280.10">
    <property type="entry name" value="PEBP-like"/>
    <property type="match status" value="1"/>
</dbReference>
<dbReference type="SUPFAM" id="SSF49777">
    <property type="entry name" value="PEBP-like"/>
    <property type="match status" value="1"/>
</dbReference>
<evidence type="ECO:0000313" key="3">
    <source>
        <dbReference type="Proteomes" id="UP000053405"/>
    </source>
</evidence>
<dbReference type="InterPro" id="IPR008914">
    <property type="entry name" value="PEBP"/>
</dbReference>
<dbReference type="PANTHER" id="PTHR30289:SF1">
    <property type="entry name" value="PEBP (PHOSPHATIDYLETHANOLAMINE-BINDING PROTEIN) FAMILY PROTEIN"/>
    <property type="match status" value="1"/>
</dbReference>
<dbReference type="PANTHER" id="PTHR30289">
    <property type="entry name" value="UNCHARACTERIZED PROTEIN YBCL-RELATED"/>
    <property type="match status" value="1"/>
</dbReference>
<evidence type="ECO:0000313" key="2">
    <source>
        <dbReference type="EMBL" id="GAC56077.1"/>
    </source>
</evidence>
<dbReference type="RefSeq" id="WP_005935529.1">
    <property type="nucleotide sequence ID" value="NZ_ATVK01000040.1"/>
</dbReference>
<dbReference type="eggNOG" id="COG1881">
    <property type="taxonomic scope" value="Bacteria"/>
</dbReference>
<accession>L7L7Q9</accession>
<dbReference type="NCBIfam" id="TIGR00481">
    <property type="entry name" value="YbhB/YbcL family Raf kinase inhibitor-like protein"/>
    <property type="match status" value="1"/>
</dbReference>
<protein>
    <recommendedName>
        <fullName evidence="4">Phospholipid-binding protein</fullName>
    </recommendedName>
</protein>
<evidence type="ECO:0008006" key="4">
    <source>
        <dbReference type="Google" id="ProtNLM"/>
    </source>
</evidence>
<dbReference type="CDD" id="cd00865">
    <property type="entry name" value="PEBP_bact_arch"/>
    <property type="match status" value="1"/>
</dbReference>
<keyword evidence="3" id="KW-1185">Reference proteome</keyword>
<comment type="similarity">
    <text evidence="1">Belongs to the UPF0098 family.</text>
</comment>
<dbReference type="EMBL" id="BANT01000002">
    <property type="protein sequence ID" value="GAC56077.1"/>
    <property type="molecule type" value="Genomic_DNA"/>
</dbReference>
<sequence length="180" mass="18705">MNSYDPYAALPPLPRITVTSTDFSEGQTLPMAQASAIFGAGGQDVSPQLSWSDFPAETKSFVVTAYDPDAPTAAGFWHWAVADIPVSVTSLPADAGAPGSADLPAQAVTLRNDAGLAQFVGAGPPPGHGPHRYFFVVHAVDVESLDLPEGASPAFLGFNLFSHAIGRGKLIGIFEQPGND</sequence>
<dbReference type="InterPro" id="IPR005247">
    <property type="entry name" value="YbhB_YbcL/LppC-like"/>
</dbReference>
<dbReference type="Pfam" id="PF01161">
    <property type="entry name" value="PBP"/>
    <property type="match status" value="1"/>
</dbReference>
<name>L7L7Q9_9ACTN</name>
<comment type="caution">
    <text evidence="2">The sequence shown here is derived from an EMBL/GenBank/DDBJ whole genome shotgun (WGS) entry which is preliminary data.</text>
</comment>
<dbReference type="STRING" id="1121927.GOHSU_02_02250"/>
<organism evidence="2 3">
    <name type="scientific">Gordonia hirsuta DSM 44140 = NBRC 16056</name>
    <dbReference type="NCBI Taxonomy" id="1121927"/>
    <lineage>
        <taxon>Bacteria</taxon>
        <taxon>Bacillati</taxon>
        <taxon>Actinomycetota</taxon>
        <taxon>Actinomycetes</taxon>
        <taxon>Mycobacteriales</taxon>
        <taxon>Gordoniaceae</taxon>
        <taxon>Gordonia</taxon>
    </lineage>
</organism>
<proteinExistence type="inferred from homology"/>
<evidence type="ECO:0000256" key="1">
    <source>
        <dbReference type="ARBA" id="ARBA00007120"/>
    </source>
</evidence>
<gene>
    <name evidence="2" type="ORF">GOHSU_02_02250</name>
</gene>
<dbReference type="OrthoDB" id="9797506at2"/>
<dbReference type="AlphaFoldDB" id="L7L7Q9"/>
<dbReference type="InterPro" id="IPR036610">
    <property type="entry name" value="PEBP-like_sf"/>
</dbReference>
<dbReference type="Proteomes" id="UP000053405">
    <property type="component" value="Unassembled WGS sequence"/>
</dbReference>
<reference evidence="2 3" key="1">
    <citation type="submission" date="2012-12" db="EMBL/GenBank/DDBJ databases">
        <title>Whole genome shotgun sequence of Gordonia hirsuta NBRC 16056.</title>
        <authorList>
            <person name="Isaki-Nakamura S."/>
            <person name="Hosoyama A."/>
            <person name="Tsuchikane K."/>
            <person name="Katsumata H."/>
            <person name="Baba S."/>
            <person name="Yamazaki S."/>
            <person name="Fujita N."/>
        </authorList>
    </citation>
    <scope>NUCLEOTIDE SEQUENCE [LARGE SCALE GENOMIC DNA]</scope>
    <source>
        <strain evidence="2 3">NBRC 16056</strain>
    </source>
</reference>